<dbReference type="InterPro" id="IPR001584">
    <property type="entry name" value="Integrase_cat-core"/>
</dbReference>
<dbReference type="PROSITE" id="PS50994">
    <property type="entry name" value="INTEGRASE"/>
    <property type="match status" value="1"/>
</dbReference>
<protein>
    <recommendedName>
        <fullName evidence="1">Integrase catalytic domain-containing protein</fullName>
    </recommendedName>
</protein>
<dbReference type="InterPro" id="IPR012337">
    <property type="entry name" value="RNaseH-like_sf"/>
</dbReference>
<evidence type="ECO:0000313" key="2">
    <source>
        <dbReference type="EMBL" id="ADI20492.1"/>
    </source>
</evidence>
<feature type="domain" description="Integrase catalytic" evidence="1">
    <location>
        <begin position="1"/>
        <end position="82"/>
    </location>
</feature>
<dbReference type="Gene3D" id="3.30.420.10">
    <property type="entry name" value="Ribonuclease H-like superfamily/Ribonuclease H"/>
    <property type="match status" value="1"/>
</dbReference>
<dbReference type="InterPro" id="IPR036397">
    <property type="entry name" value="RNaseH_sf"/>
</dbReference>
<dbReference type="AlphaFoldDB" id="E0Y1F1"/>
<sequence length="82" mass="9378">MLTVLDEYTRQALCVAVRPKMNANDVLDALHPLFMKHGKPEFIRSDTGPEFIATHLQEWLKRIGIKPMQIYPGSPWECGGIR</sequence>
<dbReference type="SUPFAM" id="SSF53098">
    <property type="entry name" value="Ribonuclease H-like"/>
    <property type="match status" value="1"/>
</dbReference>
<dbReference type="EMBL" id="GU474942">
    <property type="protein sequence ID" value="ADI20492.1"/>
    <property type="molecule type" value="Genomic_DNA"/>
</dbReference>
<dbReference type="Pfam" id="PF00665">
    <property type="entry name" value="rve"/>
    <property type="match status" value="1"/>
</dbReference>
<dbReference type="GO" id="GO:0003676">
    <property type="term" value="F:nucleic acid binding"/>
    <property type="evidence" value="ECO:0007669"/>
    <property type="project" value="InterPro"/>
</dbReference>
<reference evidence="2" key="1">
    <citation type="journal article" date="2011" name="Environ. Microbiol.">
        <title>Time-series analyses of Monterey Bay coastal microbial picoplankton using a 'genome proxy' microarray.</title>
        <authorList>
            <person name="Rich V.I."/>
            <person name="Pham V.D."/>
            <person name="Eppley J."/>
            <person name="Shi Y."/>
            <person name="DeLong E.F."/>
        </authorList>
    </citation>
    <scope>NUCLEOTIDE SEQUENCE</scope>
</reference>
<dbReference type="PANTHER" id="PTHR47515">
    <property type="entry name" value="LOW CALCIUM RESPONSE LOCUS PROTEIN T"/>
    <property type="match status" value="1"/>
</dbReference>
<proteinExistence type="predicted"/>
<dbReference type="GO" id="GO:0015074">
    <property type="term" value="P:DNA integration"/>
    <property type="evidence" value="ECO:0007669"/>
    <property type="project" value="InterPro"/>
</dbReference>
<accession>E0Y1F1</accession>
<name>E0Y1F1_9PROT</name>
<dbReference type="PANTHER" id="PTHR47515:SF2">
    <property type="entry name" value="INTEGRASE CORE DOMAIN PROTEIN"/>
    <property type="match status" value="1"/>
</dbReference>
<evidence type="ECO:0000259" key="1">
    <source>
        <dbReference type="PROSITE" id="PS50994"/>
    </source>
</evidence>
<organism evidence="2">
    <name type="scientific">uncultured alpha proteobacterium EB080_L58F04</name>
    <dbReference type="NCBI Taxonomy" id="710798"/>
    <lineage>
        <taxon>Bacteria</taxon>
        <taxon>Pseudomonadati</taxon>
        <taxon>Pseudomonadota</taxon>
        <taxon>Alphaproteobacteria</taxon>
        <taxon>environmental samples</taxon>
    </lineage>
</organism>